<dbReference type="EMBL" id="QMFY01000005">
    <property type="protein sequence ID" value="RAW00972.1"/>
    <property type="molecule type" value="Genomic_DNA"/>
</dbReference>
<dbReference type="InterPro" id="IPR036737">
    <property type="entry name" value="OmpA-like_sf"/>
</dbReference>
<dbReference type="InterPro" id="IPR006664">
    <property type="entry name" value="OMP_bac"/>
</dbReference>
<dbReference type="SUPFAM" id="SSF48452">
    <property type="entry name" value="TPR-like"/>
    <property type="match status" value="1"/>
</dbReference>
<keyword evidence="3" id="KW-0998">Cell outer membrane</keyword>
<keyword evidence="5" id="KW-0732">Signal</keyword>
<evidence type="ECO:0000259" key="6">
    <source>
        <dbReference type="PROSITE" id="PS51123"/>
    </source>
</evidence>
<dbReference type="SUPFAM" id="SSF82171">
    <property type="entry name" value="DPP6 N-terminal domain-like"/>
    <property type="match status" value="1"/>
</dbReference>
<proteinExistence type="predicted"/>
<evidence type="ECO:0000313" key="7">
    <source>
        <dbReference type="EMBL" id="RAW00972.1"/>
    </source>
</evidence>
<dbReference type="InterPro" id="IPR050330">
    <property type="entry name" value="Bact_OuterMem_StrucFunc"/>
</dbReference>
<feature type="chain" id="PRO_5016933655" description="OmpA-like domain-containing protein" evidence="5">
    <location>
        <begin position="20"/>
        <end position="1634"/>
    </location>
</feature>
<keyword evidence="8" id="KW-1185">Reference proteome</keyword>
<protein>
    <recommendedName>
        <fullName evidence="6">OmpA-like domain-containing protein</fullName>
    </recommendedName>
</protein>
<dbReference type="PRINTS" id="PR01021">
    <property type="entry name" value="OMPADOMAIN"/>
</dbReference>
<comment type="caution">
    <text evidence="7">The sequence shown here is derived from an EMBL/GenBank/DDBJ whole genome shotgun (WGS) entry which is preliminary data.</text>
</comment>
<name>A0A364Y2R7_9BACT</name>
<evidence type="ECO:0000256" key="1">
    <source>
        <dbReference type="ARBA" id="ARBA00004442"/>
    </source>
</evidence>
<evidence type="ECO:0000256" key="2">
    <source>
        <dbReference type="ARBA" id="ARBA00023136"/>
    </source>
</evidence>
<dbReference type="SUPFAM" id="SSF103088">
    <property type="entry name" value="OmpA-like"/>
    <property type="match status" value="1"/>
</dbReference>
<feature type="signal peptide" evidence="5">
    <location>
        <begin position="1"/>
        <end position="19"/>
    </location>
</feature>
<sequence length="1634" mass="179049">MKFLRFTFLLILISHVGLAQHSSKAYDQLADSLFRNHHYHYAAVYYEKAIKNAAHPEEIMLKLAKSFVKLNSLNDAESWFSKSKTEGAMFSNEDVYLYAQVLAMENKKSESIALLRERVAKDPGASAEKKFLYDLEHYHEYLRDSLKYSVKPLPINTSASEFAPAFYKDGLVYTAAADGNITRRKFHWDNSPFLNLFYTKIQGDHFEKPTHFEKGLNSKYHDGPAVFYNNFNNMVVNRNQEGAEHNEGGATWHIGLFNATFNPAKSTWDLSPLPFVDATHSFAHPYISEDGTVLYFVSDKSGGHGGTDIYRSVLENGKWSEPFNLGPTINTKENETFPFAVNNVLYFSSNGHGGMGGLDIYRSMVTPNGFAPPMNLGYPINSAKDDFSLITTPDQRSGYFASSRSGNDDLYSFQKSAEMIPMLAHAFDGKTKQPLDSASIQIMTATQQDLSIVANDKGDFSFQLPEGTDYIIVASKGDNVGMFTGFASAEESQSRKRHLIPAFGDTTHIPCVGTIQDRTGVAQQATSIVVIDKNSGKRISSDKDNTMISFLGEKGHAYEIEITNEIGDTTVHTLQLGYGEHGSKMWSMMLKESNKKLLMAARIFDAETQKPLALADVKVITFSEPDLELTATEEGLVDFELSPGTAYMIIGSKNEHTGMYTGTAEVGEDKANVIHPVPAHGDPPPATRLVMALAMNDQGEMISNVTARVTDKTSNETVAVNAEDGVIHFVGERGKTYDIAVQRKGYTPELVEHTIGEQGSDAEKISITLMKEAPPVMLPLAVRVFKASDGMPLANAEVRVISFTEPDLELIADNAGVSTFALPEGTAYMVVGSKDGFVGMHNGSADKGTDRNTIVHPIPAKNDSVTSAPVVARIVDDQGNLISNAAVTVSDKDTKAQVPSQANEGILSFMGETGKSYSVTIESGGETITKDVTLNGGGGDEVQKLSIPISAKGVKPMLEVAVHAFKAIDKHALSGASIKVISFIEADQEIAANENGDANFSLPEGTDYMVVASKDGFVGMHTGTAETKLSKEYVVHGIEAFNENNQQVPVVARLSDDLDRTIDASNVKVTENITKEEVSFKVNEGLLSFLGEKGKDYTLTVSDNGQTTSHQIEISKKADDVQKVDVTVPSQPIAPVPLIHTLAVKVVQDATQEPVNVSEVRVISFVEEDLVLISNEQGACEFTLPEGSAFMVVAKKDGAIGMTSGIADLSTSKVTLTHVIAIKGDSNQIPVVTLLVDEHKNPMIDHVDAKVMNKTTGRTVDFDLDNGVLSFLADKTHDYTIEVKSGNNTLTHDVKIDSAAAVSTAMIAVHDPEEIQRDRKMIIFYTDDGAARVYVQQNDAFGEVIQKQDGLYLENHDQSRFLGKGTLADLTNGNTPVFAQLGIADSNRISLRNVYFDFNSANLDPRAEDELNRVMQVLNQDRSLKLVIRAHADDRGQDNYNLNLSRKRARAVESYLVRHGVKQARLLQQAVGEKEPLVTCDGRECSEEEHQKNRRAEFVLQSSLLKLASIQSSPSRSFRGINANMATGANHHGGYEDIRSMYGDKIIDGVIYKITLGAYRHNSKLTFDHLKSLGVVEVITADGVTYYYLSSFETLNRAENARREVILQGVKDASISIFWNDKTITLTDMVDLAK</sequence>
<dbReference type="Pfam" id="PF07676">
    <property type="entry name" value="PD40"/>
    <property type="match status" value="1"/>
</dbReference>
<evidence type="ECO:0000256" key="5">
    <source>
        <dbReference type="SAM" id="SignalP"/>
    </source>
</evidence>
<dbReference type="PROSITE" id="PS51123">
    <property type="entry name" value="OMPA_2"/>
    <property type="match status" value="1"/>
</dbReference>
<accession>A0A364Y2R7</accession>
<dbReference type="InterPro" id="IPR011659">
    <property type="entry name" value="WD40"/>
</dbReference>
<comment type="subcellular location">
    <subcellularLocation>
        <location evidence="1">Cell outer membrane</location>
    </subcellularLocation>
</comment>
<dbReference type="PANTHER" id="PTHR30329">
    <property type="entry name" value="STATOR ELEMENT OF FLAGELLAR MOTOR COMPLEX"/>
    <property type="match status" value="1"/>
</dbReference>
<gene>
    <name evidence="7" type="ORF">DQQ10_12080</name>
</gene>
<dbReference type="GO" id="GO:0009279">
    <property type="term" value="C:cell outer membrane"/>
    <property type="evidence" value="ECO:0007669"/>
    <property type="project" value="UniProtKB-SubCell"/>
</dbReference>
<dbReference type="Proteomes" id="UP000251889">
    <property type="component" value="Unassembled WGS sequence"/>
</dbReference>
<evidence type="ECO:0000313" key="8">
    <source>
        <dbReference type="Proteomes" id="UP000251889"/>
    </source>
</evidence>
<dbReference type="CDD" id="cd07185">
    <property type="entry name" value="OmpA_C-like"/>
    <property type="match status" value="1"/>
</dbReference>
<dbReference type="InterPro" id="IPR011990">
    <property type="entry name" value="TPR-like_helical_dom_sf"/>
</dbReference>
<reference evidence="7 8" key="1">
    <citation type="submission" date="2018-06" db="EMBL/GenBank/DDBJ databases">
        <title>Chryseolinea flavus sp. nov., a member of the phylum Bacteroidetes isolated from soil.</title>
        <authorList>
            <person name="Li Y."/>
            <person name="Wang J."/>
        </authorList>
    </citation>
    <scope>NUCLEOTIDE SEQUENCE [LARGE SCALE GENOMIC DNA]</scope>
    <source>
        <strain evidence="7 8">SDU1-6</strain>
    </source>
</reference>
<dbReference type="OrthoDB" id="1488841at2"/>
<dbReference type="Gene3D" id="3.30.1330.60">
    <property type="entry name" value="OmpA-like domain"/>
    <property type="match status" value="1"/>
</dbReference>
<dbReference type="RefSeq" id="WP_112747128.1">
    <property type="nucleotide sequence ID" value="NZ_QMFY01000005.1"/>
</dbReference>
<evidence type="ECO:0000256" key="3">
    <source>
        <dbReference type="ARBA" id="ARBA00023237"/>
    </source>
</evidence>
<dbReference type="PANTHER" id="PTHR30329:SF21">
    <property type="entry name" value="LIPOPROTEIN YIAD-RELATED"/>
    <property type="match status" value="1"/>
</dbReference>
<evidence type="ECO:0000256" key="4">
    <source>
        <dbReference type="PROSITE-ProRule" id="PRU00473"/>
    </source>
</evidence>
<dbReference type="InterPro" id="IPR006665">
    <property type="entry name" value="OmpA-like"/>
</dbReference>
<keyword evidence="2 4" id="KW-0472">Membrane</keyword>
<feature type="domain" description="OmpA-like" evidence="6">
    <location>
        <begin position="1383"/>
        <end position="1504"/>
    </location>
</feature>
<dbReference type="Gene3D" id="1.25.40.10">
    <property type="entry name" value="Tetratricopeptide repeat domain"/>
    <property type="match status" value="1"/>
</dbReference>
<organism evidence="7 8">
    <name type="scientific">Pseudochryseolinea flava</name>
    <dbReference type="NCBI Taxonomy" id="2059302"/>
    <lineage>
        <taxon>Bacteria</taxon>
        <taxon>Pseudomonadati</taxon>
        <taxon>Bacteroidota</taxon>
        <taxon>Cytophagia</taxon>
        <taxon>Cytophagales</taxon>
        <taxon>Fulvivirgaceae</taxon>
        <taxon>Pseudochryseolinea</taxon>
    </lineage>
</organism>
<dbReference type="Pfam" id="PF00691">
    <property type="entry name" value="OmpA"/>
    <property type="match status" value="1"/>
</dbReference>